<evidence type="ECO:0000256" key="2">
    <source>
        <dbReference type="ARBA" id="ARBA00022840"/>
    </source>
</evidence>
<dbReference type="InterPro" id="IPR027417">
    <property type="entry name" value="P-loop_NTPase"/>
</dbReference>
<evidence type="ECO:0000313" key="7">
    <source>
        <dbReference type="Proteomes" id="UP000667650"/>
    </source>
</evidence>
<evidence type="ECO:0000313" key="6">
    <source>
        <dbReference type="EMBL" id="NAY92697.1"/>
    </source>
</evidence>
<dbReference type="PANTHER" id="PTHR11361:SF99">
    <property type="entry name" value="DNA MISMATCH REPAIR PROTEIN"/>
    <property type="match status" value="1"/>
</dbReference>
<dbReference type="InterPro" id="IPR045076">
    <property type="entry name" value="MutS"/>
</dbReference>
<keyword evidence="1" id="KW-0547">Nucleotide-binding</keyword>
<evidence type="ECO:0000256" key="3">
    <source>
        <dbReference type="ARBA" id="ARBA00023125"/>
    </source>
</evidence>
<comment type="caution">
    <text evidence="6">The sequence shown here is derived from an EMBL/GenBank/DDBJ whole genome shotgun (WGS) entry which is preliminary data.</text>
</comment>
<feature type="transmembrane region" description="Helical" evidence="4">
    <location>
        <begin position="232"/>
        <end position="249"/>
    </location>
</feature>
<dbReference type="SUPFAM" id="SSF52540">
    <property type="entry name" value="P-loop containing nucleoside triphosphate hydrolases"/>
    <property type="match status" value="1"/>
</dbReference>
<dbReference type="GO" id="GO:0005829">
    <property type="term" value="C:cytosol"/>
    <property type="evidence" value="ECO:0007669"/>
    <property type="project" value="TreeGrafter"/>
</dbReference>
<gene>
    <name evidence="6" type="ORF">GTQ34_12290</name>
</gene>
<feature type="transmembrane region" description="Helical" evidence="4">
    <location>
        <begin position="52"/>
        <end position="68"/>
    </location>
</feature>
<dbReference type="EMBL" id="JAAABI010000004">
    <property type="protein sequence ID" value="NAY92697.1"/>
    <property type="molecule type" value="Genomic_DNA"/>
</dbReference>
<feature type="transmembrane region" description="Helical" evidence="4">
    <location>
        <begin position="318"/>
        <end position="337"/>
    </location>
</feature>
<keyword evidence="3" id="KW-0238">DNA-binding</keyword>
<proteinExistence type="predicted"/>
<accession>A0A964TD46</accession>
<evidence type="ECO:0000256" key="1">
    <source>
        <dbReference type="ARBA" id="ARBA00022741"/>
    </source>
</evidence>
<feature type="transmembrane region" description="Helical" evidence="4">
    <location>
        <begin position="205"/>
        <end position="226"/>
    </location>
</feature>
<sequence>MEKLRIFYTQNLSKHRNALQQVKRGLNFLALLRLTVFLLVALSMYFFWSSWIAPWIFLLGLVVFLYLVSRYVDYKREKAYLERLVTINETELVVLEGRFHHLFNGEEFMEQGHPYAQDLDLFGRGSFYQYCNRTALGQGSKMLAKLLLDDMPADISKKQEAIKELSALPEWRQQFWALAGNRRPKVSHEVVSHWMKNHKPFVPVWMRYFAPGFLVISILLIVGGILGFFPESLILIWYLLGWIIVGRFGKKSMRFSSHVSQAFDTIVQYQRLLEELEHRDFNAVLLKEFKESLHLNGDSVSKTLKKFKRFMSMLEQQNNLMVVIFGQGLMLWTPYFVNRLEAWMDKYGSQVEDWFKAIAYFDAYNCLGNYAFNHPDHTYPKILKNRLVLEVKDLGHPLINAEKNVLNNFSIDRGRFSIITGANMAGKSTFLRAVALQIVMANVGLPVKGKDVKYTPVRLLTSMRSSDSLTDDTSYFYAELKRLKYIIDELGKGDCFVVLDEILKGTNSVDKAEGSKKFVERLVHSGTTGLVATHDLSLCELSQKLPQVENHYFDAQIVDGALYFDYKYRSGICQNMNASFLLKDMGIVD</sequence>
<keyword evidence="7" id="KW-1185">Reference proteome</keyword>
<dbReference type="Gene3D" id="3.40.50.300">
    <property type="entry name" value="P-loop containing nucleotide triphosphate hydrolases"/>
    <property type="match status" value="1"/>
</dbReference>
<dbReference type="GO" id="GO:0005524">
    <property type="term" value="F:ATP binding"/>
    <property type="evidence" value="ECO:0007669"/>
    <property type="project" value="UniProtKB-KW"/>
</dbReference>
<feature type="transmembrane region" description="Helical" evidence="4">
    <location>
        <begin position="26"/>
        <end position="46"/>
    </location>
</feature>
<dbReference type="SMART" id="SM00534">
    <property type="entry name" value="MUTSac"/>
    <property type="match status" value="1"/>
</dbReference>
<protein>
    <submittedName>
        <fullName evidence="6">DNA mismatch repair protein MutS</fullName>
    </submittedName>
</protein>
<dbReference type="GO" id="GO:0140664">
    <property type="term" value="F:ATP-dependent DNA damage sensor activity"/>
    <property type="evidence" value="ECO:0007669"/>
    <property type="project" value="InterPro"/>
</dbReference>
<dbReference type="GO" id="GO:0006298">
    <property type="term" value="P:mismatch repair"/>
    <property type="evidence" value="ECO:0007669"/>
    <property type="project" value="InterPro"/>
</dbReference>
<dbReference type="InterPro" id="IPR000432">
    <property type="entry name" value="DNA_mismatch_repair_MutS_C"/>
</dbReference>
<name>A0A964TD46_9FLAO</name>
<keyword evidence="4" id="KW-0472">Membrane</keyword>
<dbReference type="Proteomes" id="UP000667650">
    <property type="component" value="Unassembled WGS sequence"/>
</dbReference>
<dbReference type="AlphaFoldDB" id="A0A964TD46"/>
<evidence type="ECO:0000256" key="4">
    <source>
        <dbReference type="SAM" id="Phobius"/>
    </source>
</evidence>
<reference evidence="6" key="1">
    <citation type="submission" date="2020-01" db="EMBL/GenBank/DDBJ databases">
        <title>Muricauda ochracea sp. nov., isolated from a tidal flat of Garorim bay in Korea.</title>
        <authorList>
            <person name="Kim D."/>
            <person name="Yoo Y."/>
            <person name="Kim J.-J."/>
        </authorList>
    </citation>
    <scope>NUCLEOTIDE SEQUENCE</scope>
    <source>
        <strain evidence="6">JGD-17</strain>
    </source>
</reference>
<feature type="domain" description="DNA mismatch repair proteins mutS family" evidence="5">
    <location>
        <begin position="414"/>
        <end position="583"/>
    </location>
</feature>
<keyword evidence="2" id="KW-0067">ATP-binding</keyword>
<evidence type="ECO:0000259" key="5">
    <source>
        <dbReference type="SMART" id="SM00534"/>
    </source>
</evidence>
<dbReference type="PANTHER" id="PTHR11361">
    <property type="entry name" value="DNA MISMATCH REPAIR PROTEIN MUTS FAMILY MEMBER"/>
    <property type="match status" value="1"/>
</dbReference>
<organism evidence="6 7">
    <name type="scientific">Flagellimonas ochracea</name>
    <dbReference type="NCBI Taxonomy" id="2696472"/>
    <lineage>
        <taxon>Bacteria</taxon>
        <taxon>Pseudomonadati</taxon>
        <taxon>Bacteroidota</taxon>
        <taxon>Flavobacteriia</taxon>
        <taxon>Flavobacteriales</taxon>
        <taxon>Flavobacteriaceae</taxon>
        <taxon>Flagellimonas</taxon>
    </lineage>
</organism>
<dbReference type="RefSeq" id="WP_166524113.1">
    <property type="nucleotide sequence ID" value="NZ_JAAABI010000004.1"/>
</dbReference>
<keyword evidence="4" id="KW-0812">Transmembrane</keyword>
<dbReference type="Pfam" id="PF00488">
    <property type="entry name" value="MutS_V"/>
    <property type="match status" value="1"/>
</dbReference>
<dbReference type="GO" id="GO:0030983">
    <property type="term" value="F:mismatched DNA binding"/>
    <property type="evidence" value="ECO:0007669"/>
    <property type="project" value="InterPro"/>
</dbReference>
<keyword evidence="4" id="KW-1133">Transmembrane helix</keyword>